<dbReference type="InterPro" id="IPR011990">
    <property type="entry name" value="TPR-like_helical_dom_sf"/>
</dbReference>
<evidence type="ECO:0000313" key="3">
    <source>
        <dbReference type="EMBL" id="EGT44374.1"/>
    </source>
</evidence>
<name>G0P3Y2_CAEBE</name>
<evidence type="ECO:0000313" key="4">
    <source>
        <dbReference type="Proteomes" id="UP000008068"/>
    </source>
</evidence>
<sequence length="127" mass="14272">MWKNGRLLASRSQKLSDDQLSSRIRGEAKSAYLSALALAPGHFPSMAALAKLYEEEGNQKMAEHMLREMVRVDPLNCEWWQQLGCSLMKRGDSERATECLTAASQLDRSTPLLPFSVVPMVFPANFR</sequence>
<dbReference type="InterPro" id="IPR051722">
    <property type="entry name" value="Endocytosis_PI4K-reg_protein"/>
</dbReference>
<dbReference type="OrthoDB" id="5856873at2759"/>
<evidence type="ECO:0000256" key="2">
    <source>
        <dbReference type="ARBA" id="ARBA00038251"/>
    </source>
</evidence>
<organism evidence="4">
    <name type="scientific">Caenorhabditis brenneri</name>
    <name type="common">Nematode worm</name>
    <dbReference type="NCBI Taxonomy" id="135651"/>
    <lineage>
        <taxon>Eukaryota</taxon>
        <taxon>Metazoa</taxon>
        <taxon>Ecdysozoa</taxon>
        <taxon>Nematoda</taxon>
        <taxon>Chromadorea</taxon>
        <taxon>Rhabditida</taxon>
        <taxon>Rhabditina</taxon>
        <taxon>Rhabditomorpha</taxon>
        <taxon>Rhabditoidea</taxon>
        <taxon>Rhabditidae</taxon>
        <taxon>Peloderinae</taxon>
        <taxon>Caenorhabditis</taxon>
    </lineage>
</organism>
<dbReference type="AlphaFoldDB" id="G0P3Y2"/>
<dbReference type="Gene3D" id="1.25.40.10">
    <property type="entry name" value="Tetratricopeptide repeat domain"/>
    <property type="match status" value="1"/>
</dbReference>
<gene>
    <name evidence="3" type="ORF">CAEBREN_32099</name>
</gene>
<keyword evidence="4" id="KW-1185">Reference proteome</keyword>
<dbReference type="InterPro" id="IPR019734">
    <property type="entry name" value="TPR_rpt"/>
</dbReference>
<dbReference type="eggNOG" id="KOG4162">
    <property type="taxonomic scope" value="Eukaryota"/>
</dbReference>
<protein>
    <submittedName>
        <fullName evidence="3">Uncharacterized protein</fullName>
    </submittedName>
</protein>
<proteinExistence type="inferred from homology"/>
<dbReference type="Proteomes" id="UP000008068">
    <property type="component" value="Unassembled WGS sequence"/>
</dbReference>
<evidence type="ECO:0000256" key="1">
    <source>
        <dbReference type="ARBA" id="ARBA00002550"/>
    </source>
</evidence>
<dbReference type="InParanoid" id="G0P3Y2"/>
<dbReference type="STRING" id="135651.G0P3Y2"/>
<dbReference type="HOGENOM" id="CLU_1972434_0_0_1"/>
<comment type="similarity">
    <text evidence="2">Belongs to the YPP1 family.</text>
</comment>
<accession>G0P3Y2</accession>
<dbReference type="Pfam" id="PF13181">
    <property type="entry name" value="TPR_8"/>
    <property type="match status" value="1"/>
</dbReference>
<dbReference type="PANTHER" id="PTHR23083:SF464">
    <property type="entry name" value="TETRATRICOPEPTIDE REPEAT DOMAIN 7, ISOFORM A"/>
    <property type="match status" value="1"/>
</dbReference>
<dbReference type="GO" id="GO:0072659">
    <property type="term" value="P:protein localization to plasma membrane"/>
    <property type="evidence" value="ECO:0007669"/>
    <property type="project" value="TreeGrafter"/>
</dbReference>
<dbReference type="EMBL" id="GL380054">
    <property type="protein sequence ID" value="EGT44374.1"/>
    <property type="molecule type" value="Genomic_DNA"/>
</dbReference>
<dbReference type="SUPFAM" id="SSF48452">
    <property type="entry name" value="TPR-like"/>
    <property type="match status" value="1"/>
</dbReference>
<dbReference type="PANTHER" id="PTHR23083">
    <property type="entry name" value="TETRATRICOPEPTIDE REPEAT PROTEIN, TPR"/>
    <property type="match status" value="1"/>
</dbReference>
<reference evidence="4" key="1">
    <citation type="submission" date="2011-07" db="EMBL/GenBank/DDBJ databases">
        <authorList>
            <consortium name="Caenorhabditis brenneri Sequencing and Analysis Consortium"/>
            <person name="Wilson R.K."/>
        </authorList>
    </citation>
    <scope>NUCLEOTIDE SEQUENCE [LARGE SCALE GENOMIC DNA]</scope>
    <source>
        <strain evidence="4">PB2801</strain>
    </source>
</reference>
<dbReference type="GO" id="GO:0046854">
    <property type="term" value="P:phosphatidylinositol phosphate biosynthetic process"/>
    <property type="evidence" value="ECO:0007669"/>
    <property type="project" value="TreeGrafter"/>
</dbReference>
<comment type="function">
    <text evidence="1">Involved in endocytosis.</text>
</comment>
<dbReference type="GO" id="GO:0005886">
    <property type="term" value="C:plasma membrane"/>
    <property type="evidence" value="ECO:0007669"/>
    <property type="project" value="TreeGrafter"/>
</dbReference>